<dbReference type="Pfam" id="PF04791">
    <property type="entry name" value="LMBR1"/>
    <property type="match status" value="2"/>
</dbReference>
<feature type="transmembrane region" description="Helical" evidence="3">
    <location>
        <begin position="396"/>
        <end position="417"/>
    </location>
</feature>
<reference evidence="4" key="1">
    <citation type="journal article" date="2023" name="G3 (Bethesda)">
        <title>A reference genome for the long-term kleptoplast-retaining sea slug Elysia crispata morphotype clarki.</title>
        <authorList>
            <person name="Eastman K.E."/>
            <person name="Pendleton A.L."/>
            <person name="Shaikh M.A."/>
            <person name="Suttiyut T."/>
            <person name="Ogas R."/>
            <person name="Tomko P."/>
            <person name="Gavelis G."/>
            <person name="Widhalm J.R."/>
            <person name="Wisecaver J.H."/>
        </authorList>
    </citation>
    <scope>NUCLEOTIDE SEQUENCE</scope>
    <source>
        <strain evidence="4">ECLA1</strain>
    </source>
</reference>
<dbReference type="PRINTS" id="PR01692">
    <property type="entry name" value="LIPOCALINIMR"/>
</dbReference>
<name>A0AAE1DZF8_9GAST</name>
<evidence type="ECO:0000313" key="4">
    <source>
        <dbReference type="EMBL" id="KAK3788701.1"/>
    </source>
</evidence>
<dbReference type="GO" id="GO:0005886">
    <property type="term" value="C:plasma membrane"/>
    <property type="evidence" value="ECO:0007669"/>
    <property type="project" value="TreeGrafter"/>
</dbReference>
<keyword evidence="3" id="KW-1133">Transmembrane helix</keyword>
<feature type="transmembrane region" description="Helical" evidence="3">
    <location>
        <begin position="346"/>
        <end position="376"/>
    </location>
</feature>
<dbReference type="EMBL" id="JAWDGP010001739">
    <property type="protein sequence ID" value="KAK3788701.1"/>
    <property type="molecule type" value="Genomic_DNA"/>
</dbReference>
<feature type="transmembrane region" description="Helical" evidence="3">
    <location>
        <begin position="20"/>
        <end position="41"/>
    </location>
</feature>
<keyword evidence="5" id="KW-1185">Reference proteome</keyword>
<dbReference type="InterPro" id="IPR006876">
    <property type="entry name" value="LMBR1-like_membr_prot"/>
</dbReference>
<evidence type="ECO:0000313" key="5">
    <source>
        <dbReference type="Proteomes" id="UP001283361"/>
    </source>
</evidence>
<dbReference type="InterPro" id="IPR008075">
    <property type="entry name" value="LIMR"/>
</dbReference>
<evidence type="ECO:0000256" key="2">
    <source>
        <dbReference type="SAM" id="Coils"/>
    </source>
</evidence>
<comment type="caution">
    <text evidence="4">The sequence shown here is derived from an EMBL/GenBank/DDBJ whole genome shotgun (WGS) entry which is preliminary data.</text>
</comment>
<organism evidence="4 5">
    <name type="scientific">Elysia crispata</name>
    <name type="common">lettuce slug</name>
    <dbReference type="NCBI Taxonomy" id="231223"/>
    <lineage>
        <taxon>Eukaryota</taxon>
        <taxon>Metazoa</taxon>
        <taxon>Spiralia</taxon>
        <taxon>Lophotrochozoa</taxon>
        <taxon>Mollusca</taxon>
        <taxon>Gastropoda</taxon>
        <taxon>Heterobranchia</taxon>
        <taxon>Euthyneura</taxon>
        <taxon>Panpulmonata</taxon>
        <taxon>Sacoglossa</taxon>
        <taxon>Placobranchoidea</taxon>
        <taxon>Plakobranchidae</taxon>
        <taxon>Elysia</taxon>
    </lineage>
</organism>
<dbReference type="AlphaFoldDB" id="A0AAE1DZF8"/>
<keyword evidence="3" id="KW-0812">Transmembrane</keyword>
<feature type="transmembrane region" description="Helical" evidence="3">
    <location>
        <begin position="62"/>
        <end position="87"/>
    </location>
</feature>
<comment type="similarity">
    <text evidence="1">Belongs to the LIMR family.</text>
</comment>
<feature type="coiled-coil region" evidence="2">
    <location>
        <begin position="233"/>
        <end position="291"/>
    </location>
</feature>
<evidence type="ECO:0000256" key="3">
    <source>
        <dbReference type="SAM" id="Phobius"/>
    </source>
</evidence>
<accession>A0AAE1DZF8</accession>
<evidence type="ECO:0000256" key="1">
    <source>
        <dbReference type="ARBA" id="ARBA00010487"/>
    </source>
</evidence>
<gene>
    <name evidence="4" type="ORF">RRG08_014955</name>
</gene>
<feature type="transmembrane region" description="Helical" evidence="3">
    <location>
        <begin position="195"/>
        <end position="217"/>
    </location>
</feature>
<proteinExistence type="inferred from homology"/>
<sequence length="519" mass="57705">MDYSEVTQQEQIFQNSVKNYIILGVLAITLYVLSYVTLCHFKKKADHEEMYAGEEDAVVYRIALWLCTVTLTVSVGAVLLLPISIISNEVLLLYPTSYWIKWLNSSLILGLWNLVFFFSNLALFILMPFAYFFTEAEGFSGSRKGLMARVKEASLVLILLGLIVMGLFYIVSTIISGDEKSKQTLQDVWYEHLPYLYSCISFFAVLALLLCTPVGVARMFTVMGRLIVKPQFLRDIEEELNTVRFEEENLMRKIKHRNGPANLNNGHVTSVEELRKSLKDIQKDRKALESRQHISFWRRNLCYPVVMLLLLAITVFSILIVVQNIIRLLLGTQSLPSSVSENALGIASLSSFGSVGAALQIAVILYLMVASVVGFYSLPYMKLLQPRPQETSMVKIIVNCVVLLLLSSALPILSKTLGITNFDLLGKFGSMEWLRKFYIIFLYNAVFVVSTALCLVQKFTSPVWRGIYARLCVAFSRDGRGSGSLSVAGEAGAVMGGANGGVSNGGGGVGTKDDGFKEE</sequence>
<keyword evidence="2" id="KW-0175">Coiled coil</keyword>
<dbReference type="Proteomes" id="UP001283361">
    <property type="component" value="Unassembled WGS sequence"/>
</dbReference>
<dbReference type="PANTHER" id="PTHR12625:SF0">
    <property type="entry name" value="PROTEIN LILIPOD"/>
    <property type="match status" value="1"/>
</dbReference>
<dbReference type="GO" id="GO:0007165">
    <property type="term" value="P:signal transduction"/>
    <property type="evidence" value="ECO:0007669"/>
    <property type="project" value="TreeGrafter"/>
</dbReference>
<dbReference type="PANTHER" id="PTHR12625">
    <property type="entry name" value="LIPOCALIN-1 INTERACTING MEMBRANE RECEPTOR LIMR"/>
    <property type="match status" value="1"/>
</dbReference>
<keyword evidence="3" id="KW-0472">Membrane</keyword>
<feature type="transmembrane region" description="Helical" evidence="3">
    <location>
        <begin position="107"/>
        <end position="133"/>
    </location>
</feature>
<dbReference type="GO" id="GO:0004888">
    <property type="term" value="F:transmembrane signaling receptor activity"/>
    <property type="evidence" value="ECO:0007669"/>
    <property type="project" value="TreeGrafter"/>
</dbReference>
<feature type="transmembrane region" description="Helical" evidence="3">
    <location>
        <begin position="437"/>
        <end position="456"/>
    </location>
</feature>
<feature type="transmembrane region" description="Helical" evidence="3">
    <location>
        <begin position="154"/>
        <end position="175"/>
    </location>
</feature>
<protein>
    <submittedName>
        <fullName evidence="4">Uncharacterized protein</fullName>
    </submittedName>
</protein>
<feature type="transmembrane region" description="Helical" evidence="3">
    <location>
        <begin position="301"/>
        <end position="326"/>
    </location>
</feature>